<dbReference type="InterPro" id="IPR000847">
    <property type="entry name" value="LysR_HTH_N"/>
</dbReference>
<feature type="domain" description="HTH lysR-type" evidence="5">
    <location>
        <begin position="5"/>
        <end position="62"/>
    </location>
</feature>
<dbReference type="InterPro" id="IPR036388">
    <property type="entry name" value="WH-like_DNA-bd_sf"/>
</dbReference>
<geneLocation type="plasmid" evidence="6 7">
    <name>pYZ1</name>
</geneLocation>
<dbReference type="Pfam" id="PF03466">
    <property type="entry name" value="LysR_substrate"/>
    <property type="match status" value="1"/>
</dbReference>
<dbReference type="Pfam" id="PF00126">
    <property type="entry name" value="HTH_1"/>
    <property type="match status" value="1"/>
</dbReference>
<sequence>MIGALTLDQLRVLVAIEKTGSFSAAGRELRRVQSAISHAIQTLEDTQGVQLFDRSGRTPRFTDAGRVLATQAQQILRQAEAFERTAHSIAAGLEPELSIAVDSFVPTGPVIRGLANLQHRFPDLTVTLFTEGLGAAERRVRDGSATLGLCALLPSIAQDLQAAALMQVALVPVVAPTHPLACETRPLTRDILSEHVQLILTDPLQRPGPSFSVVSPRVWRFVDIARRLEFLLAGFGWGTMPHHLVEEALESGRLVRLAIDDPAVLPGSVGLFAVHDRKRPLGIGARWLLEELQRQGWDAYSRQGAGGFAGGGPTSDS</sequence>
<gene>
    <name evidence="6" type="ORF">A6A40_17730</name>
</gene>
<dbReference type="KEGG" id="ahu:A6A40_17730"/>
<name>A0A2R4VR12_9PROT</name>
<evidence type="ECO:0000256" key="3">
    <source>
        <dbReference type="ARBA" id="ARBA00023125"/>
    </source>
</evidence>
<keyword evidence="4" id="KW-0804">Transcription</keyword>
<comment type="similarity">
    <text evidence="1">Belongs to the LysR transcriptional regulatory family.</text>
</comment>
<dbReference type="AlphaFoldDB" id="A0A2R4VR12"/>
<dbReference type="OrthoDB" id="196624at2"/>
<dbReference type="SUPFAM" id="SSF46785">
    <property type="entry name" value="Winged helix' DNA-binding domain"/>
    <property type="match status" value="1"/>
</dbReference>
<dbReference type="PANTHER" id="PTHR30126:SF91">
    <property type="entry name" value="LYSR FAMILY TRANSCRIPTIONAL REGULATOR"/>
    <property type="match status" value="1"/>
</dbReference>
<dbReference type="PROSITE" id="PS50931">
    <property type="entry name" value="HTH_LYSR"/>
    <property type="match status" value="1"/>
</dbReference>
<dbReference type="FunFam" id="1.10.10.10:FF:000001">
    <property type="entry name" value="LysR family transcriptional regulator"/>
    <property type="match status" value="1"/>
</dbReference>
<evidence type="ECO:0000256" key="4">
    <source>
        <dbReference type="ARBA" id="ARBA00023163"/>
    </source>
</evidence>
<dbReference type="Proteomes" id="UP000077405">
    <property type="component" value="Plasmid pYZ1"/>
</dbReference>
<protein>
    <submittedName>
        <fullName evidence="6">LysR family transcriptional regulator</fullName>
    </submittedName>
</protein>
<keyword evidence="7" id="KW-1185">Reference proteome</keyword>
<evidence type="ECO:0000313" key="6">
    <source>
        <dbReference type="EMBL" id="AWB06889.1"/>
    </source>
</evidence>
<dbReference type="Gene3D" id="3.40.190.290">
    <property type="match status" value="1"/>
</dbReference>
<evidence type="ECO:0000256" key="2">
    <source>
        <dbReference type="ARBA" id="ARBA00023015"/>
    </source>
</evidence>
<dbReference type="InterPro" id="IPR005119">
    <property type="entry name" value="LysR_subst-bd"/>
</dbReference>
<dbReference type="RefSeq" id="WP_108547193.1">
    <property type="nucleotide sequence ID" value="NZ_CP028902.1"/>
</dbReference>
<evidence type="ECO:0000256" key="1">
    <source>
        <dbReference type="ARBA" id="ARBA00009437"/>
    </source>
</evidence>
<organism evidence="6 7">
    <name type="scientific">Azospirillum humicireducens</name>
    <dbReference type="NCBI Taxonomy" id="1226968"/>
    <lineage>
        <taxon>Bacteria</taxon>
        <taxon>Pseudomonadati</taxon>
        <taxon>Pseudomonadota</taxon>
        <taxon>Alphaproteobacteria</taxon>
        <taxon>Rhodospirillales</taxon>
        <taxon>Azospirillaceae</taxon>
        <taxon>Azospirillum</taxon>
    </lineage>
</organism>
<evidence type="ECO:0000259" key="5">
    <source>
        <dbReference type="PROSITE" id="PS50931"/>
    </source>
</evidence>
<keyword evidence="3" id="KW-0238">DNA-binding</keyword>
<dbReference type="EMBL" id="CP028902">
    <property type="protein sequence ID" value="AWB06889.1"/>
    <property type="molecule type" value="Genomic_DNA"/>
</dbReference>
<dbReference type="SUPFAM" id="SSF53850">
    <property type="entry name" value="Periplasmic binding protein-like II"/>
    <property type="match status" value="1"/>
</dbReference>
<keyword evidence="2" id="KW-0805">Transcription regulation</keyword>
<dbReference type="PANTHER" id="PTHR30126">
    <property type="entry name" value="HTH-TYPE TRANSCRIPTIONAL REGULATOR"/>
    <property type="match status" value="1"/>
</dbReference>
<dbReference type="GO" id="GO:0003700">
    <property type="term" value="F:DNA-binding transcription factor activity"/>
    <property type="evidence" value="ECO:0007669"/>
    <property type="project" value="InterPro"/>
</dbReference>
<dbReference type="InterPro" id="IPR036390">
    <property type="entry name" value="WH_DNA-bd_sf"/>
</dbReference>
<accession>A0A2R4VR12</accession>
<dbReference type="GO" id="GO:0000976">
    <property type="term" value="F:transcription cis-regulatory region binding"/>
    <property type="evidence" value="ECO:0007669"/>
    <property type="project" value="TreeGrafter"/>
</dbReference>
<dbReference type="Gene3D" id="1.10.10.10">
    <property type="entry name" value="Winged helix-like DNA-binding domain superfamily/Winged helix DNA-binding domain"/>
    <property type="match status" value="1"/>
</dbReference>
<keyword evidence="6" id="KW-0614">Plasmid</keyword>
<evidence type="ECO:0000313" key="7">
    <source>
        <dbReference type="Proteomes" id="UP000077405"/>
    </source>
</evidence>
<dbReference type="PRINTS" id="PR00039">
    <property type="entry name" value="HTHLYSR"/>
</dbReference>
<reference evidence="6 7" key="1">
    <citation type="submission" date="2018-04" db="EMBL/GenBank/DDBJ databases">
        <title>Complete genome sequence of the nitrogen-fixing bacterium Azospirillum humicireducens type strain SgZ-5.</title>
        <authorList>
            <person name="Yu Z."/>
        </authorList>
    </citation>
    <scope>NUCLEOTIDE SEQUENCE [LARGE SCALE GENOMIC DNA]</scope>
    <source>
        <strain evidence="6 7">SgZ-5</strain>
        <plasmid evidence="6 7">pYZ1</plasmid>
    </source>
</reference>
<proteinExistence type="inferred from homology"/>